<accession>A0A218Y0J5</accession>
<evidence type="ECO:0000256" key="1">
    <source>
        <dbReference type="SAM" id="MobiDB-lite"/>
    </source>
</evidence>
<evidence type="ECO:0000313" key="2">
    <source>
        <dbReference type="EMBL" id="OWM90386.1"/>
    </source>
</evidence>
<reference evidence="3" key="1">
    <citation type="journal article" date="2017" name="Plant J.">
        <title>The pomegranate (Punica granatum L.) genome and the genomics of punicalagin biosynthesis.</title>
        <authorList>
            <person name="Qin G."/>
            <person name="Xu C."/>
            <person name="Ming R."/>
            <person name="Tang H."/>
            <person name="Guyot R."/>
            <person name="Kramer E.M."/>
            <person name="Hu Y."/>
            <person name="Yi X."/>
            <person name="Qi Y."/>
            <person name="Xu X."/>
            <person name="Gao Z."/>
            <person name="Pan H."/>
            <person name="Jian J."/>
            <person name="Tian Y."/>
            <person name="Yue Z."/>
            <person name="Xu Y."/>
        </authorList>
    </citation>
    <scope>NUCLEOTIDE SEQUENCE [LARGE SCALE GENOMIC DNA]</scope>
    <source>
        <strain evidence="3">cv. Dabenzi</strain>
    </source>
</reference>
<feature type="region of interest" description="Disordered" evidence="1">
    <location>
        <begin position="1"/>
        <end position="27"/>
    </location>
</feature>
<dbReference type="Proteomes" id="UP000197138">
    <property type="component" value="Unassembled WGS sequence"/>
</dbReference>
<name>A0A218Y0J5_PUNGR</name>
<protein>
    <submittedName>
        <fullName evidence="2">Uncharacterized protein</fullName>
    </submittedName>
</protein>
<dbReference type="EMBL" id="MTKT01000548">
    <property type="protein sequence ID" value="OWM90386.1"/>
    <property type="molecule type" value="Genomic_DNA"/>
</dbReference>
<gene>
    <name evidence="2" type="ORF">CDL15_Pgr014688</name>
</gene>
<sequence length="156" mass="17077">MSLDTTRPVVSKQEPIPTKSKSREIRSNGITTASVFAIGAGSAIEEEDALTSEPERQNFPVPAFGVLSLEEEDDDEAGEATGVPAQSTELKVAMGEKRSRWWRMGRSSKERTLCRRRDSMEAVGVAALRLRPGKPITTCSVEDPRKHLSFPFSGAE</sequence>
<proteinExistence type="predicted"/>
<dbReference type="AlphaFoldDB" id="A0A218Y0J5"/>
<comment type="caution">
    <text evidence="2">The sequence shown here is derived from an EMBL/GenBank/DDBJ whole genome shotgun (WGS) entry which is preliminary data.</text>
</comment>
<organism evidence="2 3">
    <name type="scientific">Punica granatum</name>
    <name type="common">Pomegranate</name>
    <dbReference type="NCBI Taxonomy" id="22663"/>
    <lineage>
        <taxon>Eukaryota</taxon>
        <taxon>Viridiplantae</taxon>
        <taxon>Streptophyta</taxon>
        <taxon>Embryophyta</taxon>
        <taxon>Tracheophyta</taxon>
        <taxon>Spermatophyta</taxon>
        <taxon>Magnoliopsida</taxon>
        <taxon>eudicotyledons</taxon>
        <taxon>Gunneridae</taxon>
        <taxon>Pentapetalae</taxon>
        <taxon>rosids</taxon>
        <taxon>malvids</taxon>
        <taxon>Myrtales</taxon>
        <taxon>Lythraceae</taxon>
        <taxon>Punica</taxon>
    </lineage>
</organism>
<evidence type="ECO:0000313" key="3">
    <source>
        <dbReference type="Proteomes" id="UP000197138"/>
    </source>
</evidence>